<comment type="caution">
    <text evidence="1">The sequence shown here is derived from an EMBL/GenBank/DDBJ whole genome shotgun (WGS) entry which is preliminary data.</text>
</comment>
<dbReference type="AlphaFoldDB" id="A0A8S1QTR7"/>
<dbReference type="Proteomes" id="UP000688137">
    <property type="component" value="Unassembled WGS sequence"/>
</dbReference>
<reference evidence="1" key="1">
    <citation type="submission" date="2021-01" db="EMBL/GenBank/DDBJ databases">
        <authorList>
            <consortium name="Genoscope - CEA"/>
            <person name="William W."/>
        </authorList>
    </citation>
    <scope>NUCLEOTIDE SEQUENCE</scope>
</reference>
<protein>
    <submittedName>
        <fullName evidence="1">Uncharacterized protein</fullName>
    </submittedName>
</protein>
<evidence type="ECO:0000313" key="1">
    <source>
        <dbReference type="EMBL" id="CAD8118582.1"/>
    </source>
</evidence>
<proteinExistence type="predicted"/>
<dbReference type="EMBL" id="CAJJDM010000260">
    <property type="protein sequence ID" value="CAD8118582.1"/>
    <property type="molecule type" value="Genomic_DNA"/>
</dbReference>
<sequence>MNKHSFQLGVNLILLYDLKQEKKRTMHHIEQKNSIANDPCFFRAVLPNLQATAEYKLGFAFRKMTETCPTISFLTFLLSSTSQNISQSIKKIWEKKIISTIFKGHSQNRRFCTINQQF</sequence>
<gene>
    <name evidence="1" type="ORF">PPRIM_AZ9-3.1.T2510002</name>
</gene>
<organism evidence="1 2">
    <name type="scientific">Paramecium primaurelia</name>
    <dbReference type="NCBI Taxonomy" id="5886"/>
    <lineage>
        <taxon>Eukaryota</taxon>
        <taxon>Sar</taxon>
        <taxon>Alveolata</taxon>
        <taxon>Ciliophora</taxon>
        <taxon>Intramacronucleata</taxon>
        <taxon>Oligohymenophorea</taxon>
        <taxon>Peniculida</taxon>
        <taxon>Parameciidae</taxon>
        <taxon>Paramecium</taxon>
    </lineage>
</organism>
<evidence type="ECO:0000313" key="2">
    <source>
        <dbReference type="Proteomes" id="UP000688137"/>
    </source>
</evidence>
<keyword evidence="2" id="KW-1185">Reference proteome</keyword>
<accession>A0A8S1QTR7</accession>
<name>A0A8S1QTR7_PARPR</name>